<evidence type="ECO:0000313" key="2">
    <source>
        <dbReference type="EMBL" id="SEG61760.1"/>
    </source>
</evidence>
<evidence type="ECO:0000256" key="1">
    <source>
        <dbReference type="SAM" id="MobiDB-lite"/>
    </source>
</evidence>
<protein>
    <submittedName>
        <fullName evidence="2">Uncharacterized protein</fullName>
    </submittedName>
</protein>
<sequence length="70" mass="7477">MRNPRTLVQPDEDASLGAVENDPIGSGQEASQVSMAGQLGHRDQDPELKDADSDFPERDASGEHSGERTA</sequence>
<gene>
    <name evidence="2" type="ORF">SAMN05421819_3835</name>
</gene>
<dbReference type="EMBL" id="FNVA01000007">
    <property type="protein sequence ID" value="SEG61760.1"/>
    <property type="molecule type" value="Genomic_DNA"/>
</dbReference>
<dbReference type="AlphaFoldDB" id="A0A1H6BM59"/>
<dbReference type="RefSeq" id="WP_103934681.1">
    <property type="nucleotide sequence ID" value="NZ_FNVA01000007.1"/>
</dbReference>
<feature type="compositionally biased region" description="Basic and acidic residues" evidence="1">
    <location>
        <begin position="40"/>
        <end position="70"/>
    </location>
</feature>
<evidence type="ECO:0000313" key="3">
    <source>
        <dbReference type="Proteomes" id="UP000236728"/>
    </source>
</evidence>
<keyword evidence="3" id="KW-1185">Reference proteome</keyword>
<feature type="region of interest" description="Disordered" evidence="1">
    <location>
        <begin position="1"/>
        <end position="70"/>
    </location>
</feature>
<dbReference type="OrthoDB" id="123332at2"/>
<organism evidence="2 3">
    <name type="scientific">Bryocella elongata</name>
    <dbReference type="NCBI Taxonomy" id="863522"/>
    <lineage>
        <taxon>Bacteria</taxon>
        <taxon>Pseudomonadati</taxon>
        <taxon>Acidobacteriota</taxon>
        <taxon>Terriglobia</taxon>
        <taxon>Terriglobales</taxon>
        <taxon>Acidobacteriaceae</taxon>
        <taxon>Bryocella</taxon>
    </lineage>
</organism>
<name>A0A1H6BM59_9BACT</name>
<dbReference type="Proteomes" id="UP000236728">
    <property type="component" value="Unassembled WGS sequence"/>
</dbReference>
<reference evidence="2 3" key="1">
    <citation type="submission" date="2016-10" db="EMBL/GenBank/DDBJ databases">
        <authorList>
            <person name="de Groot N.N."/>
        </authorList>
    </citation>
    <scope>NUCLEOTIDE SEQUENCE [LARGE SCALE GENOMIC DNA]</scope>
    <source>
        <strain evidence="2 3">DSM 22489</strain>
    </source>
</reference>
<accession>A0A1H6BM59</accession>
<proteinExistence type="predicted"/>